<sequence length="113" mass="12517">MEGTDDPDPERQRSSSVAPAPPRRLRWQPPIGPCLPRAPTKRSSIGRLSNGQSATGDEIGRLPFDRTCRTAPVRQAGLSNSPRSTGWAVELPQFDRMSVELPQFDRVAFSIYL</sequence>
<evidence type="ECO:0000256" key="1">
    <source>
        <dbReference type="SAM" id="MobiDB-lite"/>
    </source>
</evidence>
<protein>
    <submittedName>
        <fullName evidence="3">Uncharacterized protein</fullName>
    </submittedName>
</protein>
<reference evidence="2" key="1">
    <citation type="submission" date="2002-03" db="EMBL/GenBank/DDBJ databases">
        <title>Oryza sativa nipponbare(GA3) genomic DNA, chromosome 2, PAC clone:P0519E06.</title>
        <authorList>
            <person name="Sasaki T."/>
            <person name="Matsumoto T."/>
            <person name="Yamamoto K."/>
        </authorList>
    </citation>
    <scope>NUCLEOTIDE SEQUENCE</scope>
</reference>
<evidence type="ECO:0000313" key="3">
    <source>
        <dbReference type="EMBL" id="BAD25758.1"/>
    </source>
</evidence>
<reference evidence="4" key="4">
    <citation type="journal article" date="2008" name="Nucleic Acids Res.">
        <title>The rice annotation project database (RAP-DB): 2008 update.</title>
        <authorList>
            <consortium name="The rice annotation project (RAP)"/>
        </authorList>
    </citation>
    <scope>GENOME REANNOTATION</scope>
    <source>
        <strain evidence="4">cv. Nipponbare</strain>
    </source>
</reference>
<organism evidence="3 4">
    <name type="scientific">Oryza sativa subsp. japonica</name>
    <name type="common">Rice</name>
    <dbReference type="NCBI Taxonomy" id="39947"/>
    <lineage>
        <taxon>Eukaryota</taxon>
        <taxon>Viridiplantae</taxon>
        <taxon>Streptophyta</taxon>
        <taxon>Embryophyta</taxon>
        <taxon>Tracheophyta</taxon>
        <taxon>Spermatophyta</taxon>
        <taxon>Magnoliopsida</taxon>
        <taxon>Liliopsida</taxon>
        <taxon>Poales</taxon>
        <taxon>Poaceae</taxon>
        <taxon>BOP clade</taxon>
        <taxon>Oryzoideae</taxon>
        <taxon>Oryzeae</taxon>
        <taxon>Oryzinae</taxon>
        <taxon>Oryza</taxon>
        <taxon>Oryza sativa</taxon>
    </lineage>
</organism>
<gene>
    <name evidence="3" type="ORF">OJ1112_F09.6</name>
    <name evidence="2" type="ORF">P0519E06.36</name>
</gene>
<dbReference type="AlphaFoldDB" id="Q6H691"/>
<accession>Q6H691</accession>
<evidence type="ECO:0000313" key="4">
    <source>
        <dbReference type="Proteomes" id="UP000000763"/>
    </source>
</evidence>
<feature type="compositionally biased region" description="Polar residues" evidence="1">
    <location>
        <begin position="41"/>
        <end position="55"/>
    </location>
</feature>
<proteinExistence type="predicted"/>
<dbReference type="EMBL" id="AP005289">
    <property type="protein sequence ID" value="BAD25758.1"/>
    <property type="molecule type" value="Genomic_DNA"/>
</dbReference>
<evidence type="ECO:0000313" key="2">
    <source>
        <dbReference type="EMBL" id="BAD25687.1"/>
    </source>
</evidence>
<dbReference type="Proteomes" id="UP000000763">
    <property type="component" value="Chromosome 2"/>
</dbReference>
<feature type="region of interest" description="Disordered" evidence="1">
    <location>
        <begin position="1"/>
        <end position="63"/>
    </location>
</feature>
<name>Q6H691_ORYSJ</name>
<dbReference type="EMBL" id="AP005006">
    <property type="protein sequence ID" value="BAD25687.1"/>
    <property type="molecule type" value="Genomic_DNA"/>
</dbReference>
<reference evidence="4" key="3">
    <citation type="journal article" date="2005" name="Nature">
        <title>The map-based sequence of the rice genome.</title>
        <authorList>
            <consortium name="International rice genome sequencing project (IRGSP)"/>
            <person name="Matsumoto T."/>
            <person name="Wu J."/>
            <person name="Kanamori H."/>
            <person name="Katayose Y."/>
            <person name="Fujisawa M."/>
            <person name="Namiki N."/>
            <person name="Mizuno H."/>
            <person name="Yamamoto K."/>
            <person name="Antonio B.A."/>
            <person name="Baba T."/>
            <person name="Sakata K."/>
            <person name="Nagamura Y."/>
            <person name="Aoki H."/>
            <person name="Arikawa K."/>
            <person name="Arita K."/>
            <person name="Bito T."/>
            <person name="Chiden Y."/>
            <person name="Fujitsuka N."/>
            <person name="Fukunaka R."/>
            <person name="Hamada M."/>
            <person name="Harada C."/>
            <person name="Hayashi A."/>
            <person name="Hijishita S."/>
            <person name="Honda M."/>
            <person name="Hosokawa S."/>
            <person name="Ichikawa Y."/>
            <person name="Idonuma A."/>
            <person name="Iijima M."/>
            <person name="Ikeda M."/>
            <person name="Ikeno M."/>
            <person name="Ito K."/>
            <person name="Ito S."/>
            <person name="Ito T."/>
            <person name="Ito Y."/>
            <person name="Ito Y."/>
            <person name="Iwabuchi A."/>
            <person name="Kamiya K."/>
            <person name="Karasawa W."/>
            <person name="Kurita K."/>
            <person name="Katagiri S."/>
            <person name="Kikuta A."/>
            <person name="Kobayashi H."/>
            <person name="Kobayashi N."/>
            <person name="Machita K."/>
            <person name="Maehara T."/>
            <person name="Masukawa M."/>
            <person name="Mizubayashi T."/>
            <person name="Mukai Y."/>
            <person name="Nagasaki H."/>
            <person name="Nagata Y."/>
            <person name="Naito S."/>
            <person name="Nakashima M."/>
            <person name="Nakama Y."/>
            <person name="Nakamichi Y."/>
            <person name="Nakamura M."/>
            <person name="Meguro A."/>
            <person name="Negishi M."/>
            <person name="Ohta I."/>
            <person name="Ohta T."/>
            <person name="Okamoto M."/>
            <person name="Ono N."/>
            <person name="Saji S."/>
            <person name="Sakaguchi M."/>
            <person name="Sakai K."/>
            <person name="Shibata M."/>
            <person name="Shimokawa T."/>
            <person name="Song J."/>
            <person name="Takazaki Y."/>
            <person name="Terasawa K."/>
            <person name="Tsugane M."/>
            <person name="Tsuji K."/>
            <person name="Ueda S."/>
            <person name="Waki K."/>
            <person name="Yamagata H."/>
            <person name="Yamamoto M."/>
            <person name="Yamamoto S."/>
            <person name="Yamane H."/>
            <person name="Yoshiki S."/>
            <person name="Yoshihara R."/>
            <person name="Yukawa K."/>
            <person name="Zhong H."/>
            <person name="Yano M."/>
            <person name="Yuan Q."/>
            <person name="Ouyang S."/>
            <person name="Liu J."/>
            <person name="Jones K.M."/>
            <person name="Gansberger K."/>
            <person name="Moffat K."/>
            <person name="Hill J."/>
            <person name="Bera J."/>
            <person name="Fadrosh D."/>
            <person name="Jin S."/>
            <person name="Johri S."/>
            <person name="Kim M."/>
            <person name="Overton L."/>
            <person name="Reardon M."/>
            <person name="Tsitrin T."/>
            <person name="Vuong H."/>
            <person name="Weaver B."/>
            <person name="Ciecko A."/>
            <person name="Tallon L."/>
            <person name="Jackson J."/>
            <person name="Pai G."/>
            <person name="Aken S.V."/>
            <person name="Utterback T."/>
            <person name="Reidmuller S."/>
            <person name="Feldblyum T."/>
            <person name="Hsiao J."/>
            <person name="Zismann V."/>
            <person name="Iobst S."/>
            <person name="de Vazeille A.R."/>
            <person name="Buell C.R."/>
            <person name="Ying K."/>
            <person name="Li Y."/>
            <person name="Lu T."/>
            <person name="Huang Y."/>
            <person name="Zhao Q."/>
            <person name="Feng Q."/>
            <person name="Zhang L."/>
            <person name="Zhu J."/>
            <person name="Weng Q."/>
            <person name="Mu J."/>
            <person name="Lu Y."/>
            <person name="Fan D."/>
            <person name="Liu Y."/>
            <person name="Guan J."/>
            <person name="Zhang Y."/>
            <person name="Yu S."/>
            <person name="Liu X."/>
            <person name="Zhang Y."/>
            <person name="Hong G."/>
            <person name="Han B."/>
            <person name="Choisne N."/>
            <person name="Demange N."/>
            <person name="Orjeda G."/>
            <person name="Samain S."/>
            <person name="Cattolico L."/>
            <person name="Pelletier E."/>
            <person name="Couloux A."/>
            <person name="Segurens B."/>
            <person name="Wincker P."/>
            <person name="D'Hont A."/>
            <person name="Scarpelli C."/>
            <person name="Weissenbach J."/>
            <person name="Salanoubat M."/>
            <person name="Quetier F."/>
            <person name="Yu Y."/>
            <person name="Kim H.R."/>
            <person name="Rambo T."/>
            <person name="Currie J."/>
            <person name="Collura K."/>
            <person name="Luo M."/>
            <person name="Yang T."/>
            <person name="Ammiraju J.S.S."/>
            <person name="Engler F."/>
            <person name="Soderlund C."/>
            <person name="Wing R.A."/>
            <person name="Palmer L.E."/>
            <person name="de la Bastide M."/>
            <person name="Spiegel L."/>
            <person name="Nascimento L."/>
            <person name="Zutavern T."/>
            <person name="O'Shaughnessy A."/>
            <person name="Dike S."/>
            <person name="Dedhia N."/>
            <person name="Preston R."/>
            <person name="Balija V."/>
            <person name="McCombie W.R."/>
            <person name="Chow T."/>
            <person name="Chen H."/>
            <person name="Chung M."/>
            <person name="Chen C."/>
            <person name="Shaw J."/>
            <person name="Wu H."/>
            <person name="Hsiao K."/>
            <person name="Chao Y."/>
            <person name="Chu M."/>
            <person name="Cheng C."/>
            <person name="Hour A."/>
            <person name="Lee P."/>
            <person name="Lin S."/>
            <person name="Lin Y."/>
            <person name="Liou J."/>
            <person name="Liu S."/>
            <person name="Hsing Y."/>
            <person name="Raghuvanshi S."/>
            <person name="Mohanty A."/>
            <person name="Bharti A.K."/>
            <person name="Gaur A."/>
            <person name="Gupta V."/>
            <person name="Kumar D."/>
            <person name="Ravi V."/>
            <person name="Vij S."/>
            <person name="Kapur A."/>
            <person name="Khurana P."/>
            <person name="Khurana P."/>
            <person name="Khurana J.P."/>
            <person name="Tyagi A.K."/>
            <person name="Gaikwad K."/>
            <person name="Singh A."/>
            <person name="Dalal V."/>
            <person name="Srivastava S."/>
            <person name="Dixit A."/>
            <person name="Pal A.K."/>
            <person name="Ghazi I.A."/>
            <person name="Yadav M."/>
            <person name="Pandit A."/>
            <person name="Bhargava A."/>
            <person name="Sureshbabu K."/>
            <person name="Batra K."/>
            <person name="Sharma T.R."/>
            <person name="Mohapatra T."/>
            <person name="Singh N.K."/>
            <person name="Messing J."/>
            <person name="Nelson A.B."/>
            <person name="Fuks G."/>
            <person name="Kavchok S."/>
            <person name="Keizer G."/>
            <person name="Linton E."/>
            <person name="Llaca V."/>
            <person name="Song R."/>
            <person name="Tanyolac B."/>
            <person name="Young S."/>
            <person name="Ho-Il K."/>
            <person name="Hahn J.H."/>
            <person name="Sangsakoo G."/>
            <person name="Vanavichit A."/>
            <person name="de Mattos Luiz.A.T."/>
            <person name="Zimmer P.D."/>
            <person name="Malone G."/>
            <person name="Dellagostin O."/>
            <person name="de Oliveira A.C."/>
            <person name="Bevan M."/>
            <person name="Bancroft I."/>
            <person name="Minx P."/>
            <person name="Cordum H."/>
            <person name="Wilson R."/>
            <person name="Cheng Z."/>
            <person name="Jin W."/>
            <person name="Jiang J."/>
            <person name="Leong S.A."/>
            <person name="Iwama H."/>
            <person name="Gojobori T."/>
            <person name="Itoh T."/>
            <person name="Niimura Y."/>
            <person name="Fujii Y."/>
            <person name="Habara T."/>
            <person name="Sakai H."/>
            <person name="Sato Y."/>
            <person name="Wilson G."/>
            <person name="Kumar K."/>
            <person name="McCouch S."/>
            <person name="Juretic N."/>
            <person name="Hoen D."/>
            <person name="Wright S."/>
            <person name="Bruskiewich R."/>
            <person name="Bureau T."/>
            <person name="Miyao A."/>
            <person name="Hirochika H."/>
            <person name="Nishikawa T."/>
            <person name="Kadowaki K."/>
            <person name="Sugiura M."/>
            <person name="Burr B."/>
            <person name="Sasaki T."/>
        </authorList>
    </citation>
    <scope>NUCLEOTIDE SEQUENCE [LARGE SCALE GENOMIC DNA]</scope>
    <source>
        <strain evidence="4">cv. Nipponbare</strain>
    </source>
</reference>
<reference evidence="3" key="2">
    <citation type="submission" date="2002-05" db="EMBL/GenBank/DDBJ databases">
        <title>Oryza sativa nipponbare(GA3) genomic DNA, chromosome 2, BAC clone:OJ1112_F09.</title>
        <authorList>
            <person name="Sasaki T."/>
            <person name="Matsumoto T."/>
            <person name="Katayose Y."/>
        </authorList>
    </citation>
    <scope>NUCLEOTIDE SEQUENCE</scope>
</reference>